<dbReference type="NCBIfam" id="TIGR01420">
    <property type="entry name" value="pilT_fam"/>
    <property type="match status" value="1"/>
</dbReference>
<feature type="domain" description="Bacterial type II secretion system protein E" evidence="2">
    <location>
        <begin position="199"/>
        <end position="213"/>
    </location>
</feature>
<dbReference type="PROSITE" id="PS00662">
    <property type="entry name" value="T2SP_E"/>
    <property type="match status" value="1"/>
</dbReference>
<organism evidence="3 4">
    <name type="scientific">Petrocella atlantisensis</name>
    <dbReference type="NCBI Taxonomy" id="2173034"/>
    <lineage>
        <taxon>Bacteria</taxon>
        <taxon>Bacillati</taxon>
        <taxon>Bacillota</taxon>
        <taxon>Clostridia</taxon>
        <taxon>Lachnospirales</taxon>
        <taxon>Vallitaleaceae</taxon>
        <taxon>Petrocella</taxon>
    </lineage>
</organism>
<dbReference type="RefSeq" id="WP_243115954.1">
    <property type="nucleotide sequence ID" value="NZ_LR130778.1"/>
</dbReference>
<proteinExistence type="inferred from homology"/>
<dbReference type="Pfam" id="PF00437">
    <property type="entry name" value="T2SSE"/>
    <property type="match status" value="1"/>
</dbReference>
<dbReference type="PANTHER" id="PTHR30486">
    <property type="entry name" value="TWITCHING MOTILITY PROTEIN PILT"/>
    <property type="match status" value="1"/>
</dbReference>
<dbReference type="InterPro" id="IPR001482">
    <property type="entry name" value="T2SS/T4SS_dom"/>
</dbReference>
<dbReference type="CDD" id="cd01131">
    <property type="entry name" value="PilT"/>
    <property type="match status" value="1"/>
</dbReference>
<dbReference type="KEGG" id="cbar:PATL70BA_0526"/>
<dbReference type="InterPro" id="IPR006321">
    <property type="entry name" value="PilT/PilU"/>
</dbReference>
<sequence length="359" mass="40415">MDNYTEFMDHLLVETMKHNATDLHLCAGSKPLIRVNSRLKAIENTDILKPETMRQIVNLYLNEKQIELLNEKKNLDMSYSKRDLGRFRCNFYLQRGTFALAIRSLPLVIPDLEALGLPSIASDFLEKNKGLVLITGSTGSGKSTTLASMIKMINERYHYHITTIEDPVEYLHKHEKSMVTQKEIGSDALSFSGALKSALREDPDVIMLGEMRDMDTISIALTAAETGHLVLSTLHTNGAVKAVDRILDAFPTEQQNQVKSQLATVLEGVISQQLVPRKDHNGLVLASEIMAVTPAVRNLIREGKQYQINNLIQNGMSQGMRSLERNLVQLCQDNIIDYQEARLRAQDIQLFDAYFDVLT</sequence>
<evidence type="ECO:0000313" key="3">
    <source>
        <dbReference type="EMBL" id="VDN46383.1"/>
    </source>
</evidence>
<accession>A0A3P7P837</accession>
<dbReference type="AlphaFoldDB" id="A0A3P7P837"/>
<evidence type="ECO:0000259" key="2">
    <source>
        <dbReference type="PROSITE" id="PS00662"/>
    </source>
</evidence>
<dbReference type="GO" id="GO:0005524">
    <property type="term" value="F:ATP binding"/>
    <property type="evidence" value="ECO:0007669"/>
    <property type="project" value="InterPro"/>
</dbReference>
<dbReference type="InterPro" id="IPR050921">
    <property type="entry name" value="T4SS_GSP_E_ATPase"/>
</dbReference>
<comment type="similarity">
    <text evidence="1">Belongs to the GSP E family.</text>
</comment>
<dbReference type="Gene3D" id="3.30.450.90">
    <property type="match status" value="1"/>
</dbReference>
<dbReference type="Proteomes" id="UP000279029">
    <property type="component" value="Chromosome"/>
</dbReference>
<evidence type="ECO:0000256" key="1">
    <source>
        <dbReference type="ARBA" id="ARBA00006611"/>
    </source>
</evidence>
<evidence type="ECO:0000313" key="4">
    <source>
        <dbReference type="Proteomes" id="UP000279029"/>
    </source>
</evidence>
<dbReference type="EMBL" id="LR130778">
    <property type="protein sequence ID" value="VDN46383.1"/>
    <property type="molecule type" value="Genomic_DNA"/>
</dbReference>
<reference evidence="3 4" key="1">
    <citation type="submission" date="2018-09" db="EMBL/GenBank/DDBJ databases">
        <authorList>
            <person name="Postec A."/>
        </authorList>
    </citation>
    <scope>NUCLEOTIDE SEQUENCE [LARGE SCALE GENOMIC DNA]</scope>
    <source>
        <strain evidence="3">70B-A</strain>
    </source>
</reference>
<keyword evidence="4" id="KW-1185">Reference proteome</keyword>
<protein>
    <submittedName>
        <fullName evidence="3">Twitching motility protein</fullName>
    </submittedName>
</protein>
<dbReference type="SUPFAM" id="SSF52540">
    <property type="entry name" value="P-loop containing nucleoside triphosphate hydrolases"/>
    <property type="match status" value="1"/>
</dbReference>
<dbReference type="InterPro" id="IPR027417">
    <property type="entry name" value="P-loop_NTPase"/>
</dbReference>
<dbReference type="Gene3D" id="3.40.50.300">
    <property type="entry name" value="P-loop containing nucleotide triphosphate hydrolases"/>
    <property type="match status" value="1"/>
</dbReference>
<dbReference type="GO" id="GO:0016887">
    <property type="term" value="F:ATP hydrolysis activity"/>
    <property type="evidence" value="ECO:0007669"/>
    <property type="project" value="InterPro"/>
</dbReference>
<gene>
    <name evidence="3" type="primary">pilT</name>
    <name evidence="3" type="ORF">PATL70BA_0526</name>
</gene>
<name>A0A3P7P837_9FIRM</name>